<protein>
    <submittedName>
        <fullName evidence="3">Transposable element</fullName>
    </submittedName>
</protein>
<evidence type="ECO:0000313" key="4">
    <source>
        <dbReference type="Proteomes" id="UP000663292"/>
    </source>
</evidence>
<dbReference type="AlphaFoldDB" id="A0A897NR71"/>
<dbReference type="InterPro" id="IPR010095">
    <property type="entry name" value="Cas12f1-like_TNB"/>
</dbReference>
<feature type="domain" description="Cas12f1-like TNB" evidence="2">
    <location>
        <begin position="21"/>
        <end position="87"/>
    </location>
</feature>
<dbReference type="Proteomes" id="UP000663292">
    <property type="component" value="Chromosome"/>
</dbReference>
<evidence type="ECO:0000313" key="3">
    <source>
        <dbReference type="EMBL" id="QSG14924.1"/>
    </source>
</evidence>
<dbReference type="Pfam" id="PF07282">
    <property type="entry name" value="Cas12f1-like_TNB"/>
    <property type="match status" value="1"/>
</dbReference>
<proteinExistence type="predicted"/>
<dbReference type="GO" id="GO:0003677">
    <property type="term" value="F:DNA binding"/>
    <property type="evidence" value="ECO:0007669"/>
    <property type="project" value="UniProtKB-KW"/>
</dbReference>
<accession>A0A897NR71</accession>
<gene>
    <name evidence="3" type="ORF">HSEST_1393</name>
</gene>
<sequence>MTGAANLWGDPDDLDRHGWAFDRFTTPLDYKAGVEGIDVELVSECYTSKSCSVCSHTDDNQRVERGLYVCEKCETVANADVKGAKTIQQKVLPSLATDVDDRDNGWLAQPAVHLFDRSAGYFAPREQVANRKS</sequence>
<evidence type="ECO:0000256" key="1">
    <source>
        <dbReference type="ARBA" id="ARBA00023125"/>
    </source>
</evidence>
<organism evidence="3 4">
    <name type="scientific">Halapricum desulfuricans</name>
    <dbReference type="NCBI Taxonomy" id="2841257"/>
    <lineage>
        <taxon>Archaea</taxon>
        <taxon>Methanobacteriati</taxon>
        <taxon>Methanobacteriota</taxon>
        <taxon>Stenosarchaea group</taxon>
        <taxon>Halobacteria</taxon>
        <taxon>Halobacteriales</taxon>
        <taxon>Haloarculaceae</taxon>
        <taxon>Halapricum</taxon>
    </lineage>
</organism>
<reference evidence="3 4" key="1">
    <citation type="submission" date="2020-11" db="EMBL/GenBank/DDBJ databases">
        <title>Carbohydrate-dependent, anaerobic sulfur respiration: A novel catabolism in halophilic archaea.</title>
        <authorList>
            <person name="Sorokin D.Y."/>
            <person name="Messina E."/>
            <person name="Smedile F."/>
            <person name="La Cono V."/>
            <person name="Hallsworth J.E."/>
            <person name="Yakimov M.M."/>
        </authorList>
    </citation>
    <scope>NUCLEOTIDE SEQUENCE [LARGE SCALE GENOMIC DNA]</scope>
    <source>
        <strain evidence="3 4">HSR-Est</strain>
    </source>
</reference>
<dbReference type="EMBL" id="CP064791">
    <property type="protein sequence ID" value="QSG14924.1"/>
    <property type="molecule type" value="Genomic_DNA"/>
</dbReference>
<keyword evidence="4" id="KW-1185">Reference proteome</keyword>
<evidence type="ECO:0000259" key="2">
    <source>
        <dbReference type="Pfam" id="PF07282"/>
    </source>
</evidence>
<name>A0A897NR71_9EURY</name>
<keyword evidence="1" id="KW-0238">DNA-binding</keyword>